<keyword evidence="2" id="KW-1133">Transmembrane helix</keyword>
<protein>
    <submittedName>
        <fullName evidence="3">Uncharacterized protein</fullName>
    </submittedName>
</protein>
<accession>A0A836CAF9</accession>
<keyword evidence="4" id="KW-1185">Reference proteome</keyword>
<feature type="transmembrane region" description="Helical" evidence="2">
    <location>
        <begin position="21"/>
        <end position="43"/>
    </location>
</feature>
<gene>
    <name evidence="3" type="ORF">JKP88DRAFT_248895</name>
</gene>
<evidence type="ECO:0000313" key="4">
    <source>
        <dbReference type="Proteomes" id="UP000664859"/>
    </source>
</evidence>
<dbReference type="Proteomes" id="UP000664859">
    <property type="component" value="Unassembled WGS sequence"/>
</dbReference>
<proteinExistence type="predicted"/>
<dbReference type="AlphaFoldDB" id="A0A836CAF9"/>
<keyword evidence="2" id="KW-0472">Membrane</keyword>
<feature type="compositionally biased region" description="Low complexity" evidence="1">
    <location>
        <begin position="168"/>
        <end position="184"/>
    </location>
</feature>
<name>A0A836CAF9_9STRA</name>
<feature type="transmembrane region" description="Helical" evidence="2">
    <location>
        <begin position="83"/>
        <end position="101"/>
    </location>
</feature>
<organism evidence="3 4">
    <name type="scientific">Tribonema minus</name>
    <dbReference type="NCBI Taxonomy" id="303371"/>
    <lineage>
        <taxon>Eukaryota</taxon>
        <taxon>Sar</taxon>
        <taxon>Stramenopiles</taxon>
        <taxon>Ochrophyta</taxon>
        <taxon>PX clade</taxon>
        <taxon>Xanthophyceae</taxon>
        <taxon>Tribonematales</taxon>
        <taxon>Tribonemataceae</taxon>
        <taxon>Tribonema</taxon>
    </lineage>
</organism>
<dbReference type="EMBL" id="JAFCMP010000527">
    <property type="protein sequence ID" value="KAG5177206.1"/>
    <property type="molecule type" value="Genomic_DNA"/>
</dbReference>
<evidence type="ECO:0000313" key="3">
    <source>
        <dbReference type="EMBL" id="KAG5177206.1"/>
    </source>
</evidence>
<reference evidence="3" key="1">
    <citation type="submission" date="2021-02" db="EMBL/GenBank/DDBJ databases">
        <title>First Annotated Genome of the Yellow-green Alga Tribonema minus.</title>
        <authorList>
            <person name="Mahan K.M."/>
        </authorList>
    </citation>
    <scope>NUCLEOTIDE SEQUENCE</scope>
    <source>
        <strain evidence="3">UTEX B ZZ1240</strain>
    </source>
</reference>
<evidence type="ECO:0000256" key="2">
    <source>
        <dbReference type="SAM" id="Phobius"/>
    </source>
</evidence>
<evidence type="ECO:0000256" key="1">
    <source>
        <dbReference type="SAM" id="MobiDB-lite"/>
    </source>
</evidence>
<feature type="compositionally biased region" description="Pro residues" evidence="1">
    <location>
        <begin position="111"/>
        <end position="120"/>
    </location>
</feature>
<feature type="transmembrane region" description="Helical" evidence="2">
    <location>
        <begin position="55"/>
        <end position="77"/>
    </location>
</feature>
<comment type="caution">
    <text evidence="3">The sequence shown here is derived from an EMBL/GenBank/DDBJ whole genome shotgun (WGS) entry which is preliminary data.</text>
</comment>
<feature type="region of interest" description="Disordered" evidence="1">
    <location>
        <begin position="110"/>
        <end position="203"/>
    </location>
</feature>
<sequence>MAGTCQCAAWSHKYGVLAVPLGLMMLLPIFDVASDFYVASFYSYKYARSSDGIPLWWLITAWSVVYTSSRSTVLFASLKPTPYWRNIILLVVPWGIGLLPGPAELRKPVRVPVPSPPSTPSPSTLLPGNPQSPAATEQPLAAKAESDSNEDPGALGLRFAREGDVAVPSPHSDTGSSTSSAVAESDSEGPEQDKGANGPPSLVPGRTYLVHHIECKGVDKFLRILKSNVTSRSIVDEKRTAQT</sequence>
<keyword evidence="2" id="KW-0812">Transmembrane</keyword>